<gene>
    <name evidence="15" type="ORF">MSPICULIGERA_LOCUS19533</name>
</gene>
<dbReference type="Pfam" id="PF00858">
    <property type="entry name" value="ASC"/>
    <property type="match status" value="1"/>
</dbReference>
<keyword evidence="5 13" id="KW-0812">Transmembrane</keyword>
<keyword evidence="16" id="KW-1185">Reference proteome</keyword>
<dbReference type="PANTHER" id="PTHR11690">
    <property type="entry name" value="AMILORIDE-SENSITIVE SODIUM CHANNEL-RELATED"/>
    <property type="match status" value="1"/>
</dbReference>
<evidence type="ECO:0000256" key="10">
    <source>
        <dbReference type="ARBA" id="ARBA00023180"/>
    </source>
</evidence>
<feature type="transmembrane region" description="Helical" evidence="14">
    <location>
        <begin position="52"/>
        <end position="75"/>
    </location>
</feature>
<evidence type="ECO:0000313" key="16">
    <source>
        <dbReference type="Proteomes" id="UP001177023"/>
    </source>
</evidence>
<evidence type="ECO:0000256" key="12">
    <source>
        <dbReference type="ARBA" id="ARBA00023303"/>
    </source>
</evidence>
<protein>
    <submittedName>
        <fullName evidence="15">Uncharacterized protein</fullName>
    </submittedName>
</protein>
<evidence type="ECO:0000256" key="11">
    <source>
        <dbReference type="ARBA" id="ARBA00023201"/>
    </source>
</evidence>
<evidence type="ECO:0000256" key="4">
    <source>
        <dbReference type="ARBA" id="ARBA00022461"/>
    </source>
</evidence>
<keyword evidence="4 13" id="KW-0894">Sodium channel</keyword>
<evidence type="ECO:0000256" key="8">
    <source>
        <dbReference type="ARBA" id="ARBA00023065"/>
    </source>
</evidence>
<dbReference type="Gene3D" id="2.60.470.10">
    <property type="entry name" value="Acid-sensing ion channels like domains"/>
    <property type="match status" value="1"/>
</dbReference>
<evidence type="ECO:0000256" key="7">
    <source>
        <dbReference type="ARBA" id="ARBA00023053"/>
    </source>
</evidence>
<keyword evidence="11 13" id="KW-0739">Sodium transport</keyword>
<dbReference type="InterPro" id="IPR001873">
    <property type="entry name" value="ENaC"/>
</dbReference>
<sequence length="612" mass="69743">MSFEEERGKNWEDSKKKRIYLQICDYETKEFSGLTTYHGLVRIYNSNTWPSRIFWCVVVLSCLFLFMVHSGFLLLNYHSKPTLFQVNVIVPEEGIPFPDVTICNTSPVDPRKVAAWNMSDSVLKYVLKAYLEALDDDVPGLEKEHREFINYTKHYEKANQKPFSFLEFFRLAGNDCESLVEWCAFGGVPLQDCCNATQKILTDSGLCIRFTNTNRRQWFSGWAHGWQILLRAGVSFEDDNLLPDVFADEGVRVAVHENNEFPSMRAQSISVPPETALYAGMDVKNITLLARHDWGLCQPGWDPALHGDLIVPFEYSSRHCEANCLMKRYIEACGCVPLAYTLADQYAICTPLELAGACKESINNSATCACDVKCEQMEYELKTSYGNLGRGDRDHSSHKETDPLILVNVYMREISYERHEQQKQLQTADLLSNIAGSMGLFLGMSTVTLLEIFIYLFKSVWGTINSDRQKQFAEAMLLEENELLDEQQLIVVEDEPNEPFSTPQSPDLMVPTERRPSRRISIVPLSQLTLNPMQTGGPHRRSISMAAPMDVRRVSLAAPLERRRASHQESVITLGVPSTQHRNSFSSEDHIRLNLRGRRNSAVQKRLSIFDF</sequence>
<organism evidence="15 16">
    <name type="scientific">Mesorhabditis spiculigera</name>
    <dbReference type="NCBI Taxonomy" id="96644"/>
    <lineage>
        <taxon>Eukaryota</taxon>
        <taxon>Metazoa</taxon>
        <taxon>Ecdysozoa</taxon>
        <taxon>Nematoda</taxon>
        <taxon>Chromadorea</taxon>
        <taxon>Rhabditida</taxon>
        <taxon>Rhabditina</taxon>
        <taxon>Rhabditomorpha</taxon>
        <taxon>Rhabditoidea</taxon>
        <taxon>Rhabditidae</taxon>
        <taxon>Mesorhabditinae</taxon>
        <taxon>Mesorhabditis</taxon>
    </lineage>
</organism>
<dbReference type="PRINTS" id="PR01078">
    <property type="entry name" value="AMINACHANNEL"/>
</dbReference>
<name>A0AA36G6J1_9BILA</name>
<keyword evidence="3 13" id="KW-0813">Transport</keyword>
<evidence type="ECO:0000256" key="3">
    <source>
        <dbReference type="ARBA" id="ARBA00022448"/>
    </source>
</evidence>
<keyword evidence="6 14" id="KW-1133">Transmembrane helix</keyword>
<feature type="non-terminal residue" evidence="15">
    <location>
        <position position="1"/>
    </location>
</feature>
<keyword evidence="8 13" id="KW-0406">Ion transport</keyword>
<evidence type="ECO:0000313" key="15">
    <source>
        <dbReference type="EMBL" id="CAJ0581372.1"/>
    </source>
</evidence>
<comment type="similarity">
    <text evidence="2 13">Belongs to the amiloride-sensitive sodium channel (TC 1.A.6) family.</text>
</comment>
<evidence type="ECO:0000256" key="2">
    <source>
        <dbReference type="ARBA" id="ARBA00007193"/>
    </source>
</evidence>
<keyword evidence="9 14" id="KW-0472">Membrane</keyword>
<keyword evidence="12 13" id="KW-0407">Ion channel</keyword>
<evidence type="ECO:0000256" key="1">
    <source>
        <dbReference type="ARBA" id="ARBA00004141"/>
    </source>
</evidence>
<dbReference type="Proteomes" id="UP001177023">
    <property type="component" value="Unassembled WGS sequence"/>
</dbReference>
<keyword evidence="10" id="KW-0325">Glycoprotein</keyword>
<comment type="subcellular location">
    <subcellularLocation>
        <location evidence="1">Membrane</location>
        <topology evidence="1">Multi-pass membrane protein</topology>
    </subcellularLocation>
</comment>
<accession>A0AA36G6J1</accession>
<evidence type="ECO:0000256" key="5">
    <source>
        <dbReference type="ARBA" id="ARBA00022692"/>
    </source>
</evidence>
<proteinExistence type="inferred from homology"/>
<evidence type="ECO:0000256" key="6">
    <source>
        <dbReference type="ARBA" id="ARBA00022989"/>
    </source>
</evidence>
<reference evidence="15" key="1">
    <citation type="submission" date="2023-06" db="EMBL/GenBank/DDBJ databases">
        <authorList>
            <person name="Delattre M."/>
        </authorList>
    </citation>
    <scope>NUCLEOTIDE SEQUENCE</scope>
    <source>
        <strain evidence="15">AF72</strain>
    </source>
</reference>
<keyword evidence="7" id="KW-0915">Sodium</keyword>
<evidence type="ECO:0000256" key="13">
    <source>
        <dbReference type="RuleBase" id="RU000679"/>
    </source>
</evidence>
<dbReference type="GO" id="GO:0015280">
    <property type="term" value="F:ligand-gated sodium channel activity"/>
    <property type="evidence" value="ECO:0007669"/>
    <property type="project" value="TreeGrafter"/>
</dbReference>
<dbReference type="GO" id="GO:0005886">
    <property type="term" value="C:plasma membrane"/>
    <property type="evidence" value="ECO:0007669"/>
    <property type="project" value="TreeGrafter"/>
</dbReference>
<dbReference type="Gene3D" id="1.10.287.770">
    <property type="entry name" value="YojJ-like"/>
    <property type="match status" value="1"/>
</dbReference>
<dbReference type="PANTHER" id="PTHR11690:SF120">
    <property type="entry name" value="FLR-1"/>
    <property type="match status" value="1"/>
</dbReference>
<comment type="caution">
    <text evidence="15">The sequence shown here is derived from an EMBL/GenBank/DDBJ whole genome shotgun (WGS) entry which is preliminary data.</text>
</comment>
<evidence type="ECO:0000256" key="9">
    <source>
        <dbReference type="ARBA" id="ARBA00023136"/>
    </source>
</evidence>
<dbReference type="EMBL" id="CATQJA010002663">
    <property type="protein sequence ID" value="CAJ0581372.1"/>
    <property type="molecule type" value="Genomic_DNA"/>
</dbReference>
<evidence type="ECO:0000256" key="14">
    <source>
        <dbReference type="SAM" id="Phobius"/>
    </source>
</evidence>
<dbReference type="AlphaFoldDB" id="A0AA36G6J1"/>